<evidence type="ECO:0000313" key="1">
    <source>
        <dbReference type="EMBL" id="KAI4866322.1"/>
    </source>
</evidence>
<proteinExistence type="predicted"/>
<dbReference type="Proteomes" id="UP001497700">
    <property type="component" value="Unassembled WGS sequence"/>
</dbReference>
<organism evidence="1 2">
    <name type="scientific">Hypoxylon rubiginosum</name>
    <dbReference type="NCBI Taxonomy" id="110542"/>
    <lineage>
        <taxon>Eukaryota</taxon>
        <taxon>Fungi</taxon>
        <taxon>Dikarya</taxon>
        <taxon>Ascomycota</taxon>
        <taxon>Pezizomycotina</taxon>
        <taxon>Sordariomycetes</taxon>
        <taxon>Xylariomycetidae</taxon>
        <taxon>Xylariales</taxon>
        <taxon>Hypoxylaceae</taxon>
        <taxon>Hypoxylon</taxon>
    </lineage>
</organism>
<name>A0ACB9Z4C3_9PEZI</name>
<dbReference type="EMBL" id="MU393460">
    <property type="protein sequence ID" value="KAI4866322.1"/>
    <property type="molecule type" value="Genomic_DNA"/>
</dbReference>
<gene>
    <name evidence="1" type="ORF">F4820DRAFT_260352</name>
</gene>
<protein>
    <submittedName>
        <fullName evidence="1">HotDog domain-containing protein</fullName>
    </submittedName>
</protein>
<accession>A0ACB9Z4C3</accession>
<comment type="caution">
    <text evidence="1">The sequence shown here is derived from an EMBL/GenBank/DDBJ whole genome shotgun (WGS) entry which is preliminary data.</text>
</comment>
<sequence length="337" mass="35859">MLAGPRAGLLCRRAALGTRSVRRPPPVPIRANPTIRTRRGVVARSPAPSQLSSCSSARLFTTSRIRSADHHTSKPKEDPIAATATAAPVPPPEPQQPASSSPDQPPRRRRRGLYHGAVFLLVGISLGTLLRYALAPPPRHPPGSPGDVLLTSKIHEDGSALPLVRELSADPAWTSWDAYAGLPARMVSSRITSGPLSGAGGLPFQRLFHHGATGELVSVVYFGPGTTGWPGVVHGGALATVLDETLGRCAILRFPARTGVTARFELAYRAPTVASRFYVVRARPAAAENEGHDPAKSDRKMWVDGTLETLDGRVCVHAKALFVVPKGVKLQPLVEGF</sequence>
<evidence type="ECO:0000313" key="2">
    <source>
        <dbReference type="Proteomes" id="UP001497700"/>
    </source>
</evidence>
<keyword evidence="2" id="KW-1185">Reference proteome</keyword>
<reference evidence="1 2" key="1">
    <citation type="journal article" date="2022" name="New Phytol.">
        <title>Ecological generalism drives hyperdiversity of secondary metabolite gene clusters in xylarialean endophytes.</title>
        <authorList>
            <person name="Franco M.E.E."/>
            <person name="Wisecaver J.H."/>
            <person name="Arnold A.E."/>
            <person name="Ju Y.M."/>
            <person name="Slot J.C."/>
            <person name="Ahrendt S."/>
            <person name="Moore L.P."/>
            <person name="Eastman K.E."/>
            <person name="Scott K."/>
            <person name="Konkel Z."/>
            <person name="Mondo S.J."/>
            <person name="Kuo A."/>
            <person name="Hayes R.D."/>
            <person name="Haridas S."/>
            <person name="Andreopoulos B."/>
            <person name="Riley R."/>
            <person name="LaButti K."/>
            <person name="Pangilinan J."/>
            <person name="Lipzen A."/>
            <person name="Amirebrahimi M."/>
            <person name="Yan J."/>
            <person name="Adam C."/>
            <person name="Keymanesh K."/>
            <person name="Ng V."/>
            <person name="Louie K."/>
            <person name="Northen T."/>
            <person name="Drula E."/>
            <person name="Henrissat B."/>
            <person name="Hsieh H.M."/>
            <person name="Youens-Clark K."/>
            <person name="Lutzoni F."/>
            <person name="Miadlikowska J."/>
            <person name="Eastwood D.C."/>
            <person name="Hamelin R.C."/>
            <person name="Grigoriev I.V."/>
            <person name="U'Ren J.M."/>
        </authorList>
    </citation>
    <scope>NUCLEOTIDE SEQUENCE [LARGE SCALE GENOMIC DNA]</scope>
    <source>
        <strain evidence="1 2">CBS 119005</strain>
    </source>
</reference>